<keyword evidence="2" id="KW-0560">Oxidoreductase</keyword>
<comment type="similarity">
    <text evidence="1 3">Belongs to the short-chain dehydrogenases/reductases (SDR) family.</text>
</comment>
<accession>A0A2M9DGW6</accession>
<dbReference type="PANTHER" id="PTHR43658">
    <property type="entry name" value="SHORT-CHAIN DEHYDROGENASE/REDUCTASE"/>
    <property type="match status" value="1"/>
</dbReference>
<dbReference type="Gene3D" id="3.40.50.720">
    <property type="entry name" value="NAD(P)-binding Rossmann-like Domain"/>
    <property type="match status" value="1"/>
</dbReference>
<dbReference type="EMBL" id="CP019124">
    <property type="protein sequence ID" value="APX88500.1"/>
    <property type="molecule type" value="Genomic_DNA"/>
</dbReference>
<accession>A0A1U7DER7</accession>
<dbReference type="PROSITE" id="PS00061">
    <property type="entry name" value="ADH_SHORT"/>
    <property type="match status" value="1"/>
</dbReference>
<organism evidence="4 5">
    <name type="scientific">Brevirhabdus pacifica</name>
    <dbReference type="NCBI Taxonomy" id="1267768"/>
    <lineage>
        <taxon>Bacteria</taxon>
        <taxon>Pseudomonadati</taxon>
        <taxon>Pseudomonadota</taxon>
        <taxon>Alphaproteobacteria</taxon>
        <taxon>Rhodobacterales</taxon>
        <taxon>Paracoccaceae</taxon>
        <taxon>Brevirhabdus</taxon>
    </lineage>
</organism>
<proteinExistence type="inferred from homology"/>
<dbReference type="Proteomes" id="UP000187266">
    <property type="component" value="Chromosome"/>
</dbReference>
<evidence type="ECO:0000256" key="3">
    <source>
        <dbReference type="RuleBase" id="RU000363"/>
    </source>
</evidence>
<evidence type="ECO:0000256" key="2">
    <source>
        <dbReference type="ARBA" id="ARBA00023002"/>
    </source>
</evidence>
<dbReference type="InterPro" id="IPR020904">
    <property type="entry name" value="Sc_DH/Rdtase_CS"/>
</dbReference>
<dbReference type="AlphaFoldDB" id="A0A1U7DER7"/>
<dbReference type="SUPFAM" id="SSF51735">
    <property type="entry name" value="NAD(P)-binding Rossmann-fold domains"/>
    <property type="match status" value="1"/>
</dbReference>
<dbReference type="PRINTS" id="PR00080">
    <property type="entry name" value="SDRFAMILY"/>
</dbReference>
<dbReference type="STRING" id="1267768.BV394_01135"/>
<gene>
    <name evidence="4" type="ORF">BV394_01135</name>
</gene>
<name>A0A1U7DER7_9RHOB</name>
<dbReference type="RefSeq" id="WP_076978525.1">
    <property type="nucleotide sequence ID" value="NZ_CP019124.1"/>
</dbReference>
<evidence type="ECO:0000313" key="5">
    <source>
        <dbReference type="Proteomes" id="UP000187266"/>
    </source>
</evidence>
<dbReference type="OrthoDB" id="9795647at2"/>
<evidence type="ECO:0000313" key="4">
    <source>
        <dbReference type="EMBL" id="APX88500.1"/>
    </source>
</evidence>
<dbReference type="PANTHER" id="PTHR43658:SF8">
    <property type="entry name" value="17-BETA-HYDROXYSTEROID DEHYDROGENASE 14-RELATED"/>
    <property type="match status" value="1"/>
</dbReference>
<dbReference type="FunFam" id="3.40.50.720:FF:000215">
    <property type="entry name" value="3-hydroxyacyl-CoA dehydrogenase type-2"/>
    <property type="match status" value="1"/>
</dbReference>
<dbReference type="InterPro" id="IPR036291">
    <property type="entry name" value="NAD(P)-bd_dom_sf"/>
</dbReference>
<reference evidence="4 5" key="1">
    <citation type="submission" date="2017-01" db="EMBL/GenBank/DDBJ databases">
        <title>Genomic analysis of Xuhuaishuia manganoxidans DY6-4.</title>
        <authorList>
            <person name="Wang X."/>
        </authorList>
    </citation>
    <scope>NUCLEOTIDE SEQUENCE [LARGE SCALE GENOMIC DNA]</scope>
    <source>
        <strain evidence="4 5">DY6-4</strain>
    </source>
</reference>
<dbReference type="InterPro" id="IPR002347">
    <property type="entry name" value="SDR_fam"/>
</dbReference>
<sequence length="251" mass="25869">MRDTELKAVVTGGASGLGRATGALLAAKGAAVTLLDLDDAAGTRAAGEIGAGFQQVDVTDAEGARRAVDAAAEAMGGLTLCVNCAGIATGQRTVGRDGPHPLDGFRRTIDINLVGSFNILRLAADVMARNPPNDEGERGVIVNTASVAAFEGQKGQAAYAASKSGITGLSLPVARDLATLGIRVMAIAPGVFMTPMLEGLGEEIIAELSRDVVFPKRLGRPEEFARLVHFIAGCPYLNGTTIRLDGALRMQ</sequence>
<dbReference type="PRINTS" id="PR00081">
    <property type="entry name" value="GDHRDH"/>
</dbReference>
<dbReference type="GO" id="GO:0016491">
    <property type="term" value="F:oxidoreductase activity"/>
    <property type="evidence" value="ECO:0007669"/>
    <property type="project" value="UniProtKB-KW"/>
</dbReference>
<keyword evidence="5" id="KW-1185">Reference proteome</keyword>
<protein>
    <submittedName>
        <fullName evidence="4">3-hydroxyacyl-CoA dehydrogenase</fullName>
    </submittedName>
</protein>
<dbReference type="Pfam" id="PF00106">
    <property type="entry name" value="adh_short"/>
    <property type="match status" value="1"/>
</dbReference>
<evidence type="ECO:0000256" key="1">
    <source>
        <dbReference type="ARBA" id="ARBA00006484"/>
    </source>
</evidence>